<organism evidence="2 3">
    <name type="scientific">Clostridium disporicum</name>
    <dbReference type="NCBI Taxonomy" id="84024"/>
    <lineage>
        <taxon>Bacteria</taxon>
        <taxon>Bacillati</taxon>
        <taxon>Bacillota</taxon>
        <taxon>Clostridia</taxon>
        <taxon>Eubacteriales</taxon>
        <taxon>Clostridiaceae</taxon>
        <taxon>Clostridium</taxon>
    </lineage>
</organism>
<dbReference type="Proteomes" id="UP000095594">
    <property type="component" value="Unassembled WGS sequence"/>
</dbReference>
<evidence type="ECO:0008006" key="4">
    <source>
        <dbReference type="Google" id="ProtNLM"/>
    </source>
</evidence>
<feature type="signal peptide" evidence="1">
    <location>
        <begin position="1"/>
        <end position="23"/>
    </location>
</feature>
<evidence type="ECO:0000313" key="3">
    <source>
        <dbReference type="Proteomes" id="UP000095594"/>
    </source>
</evidence>
<accession>A0A174E051</accession>
<feature type="chain" id="PRO_5039471807" description="Lipoprotein" evidence="1">
    <location>
        <begin position="24"/>
        <end position="126"/>
    </location>
</feature>
<gene>
    <name evidence="2" type="ORF">ERS852471_01335</name>
</gene>
<dbReference type="RefSeq" id="WP_055264937.1">
    <property type="nucleotide sequence ID" value="NZ_CABIXQ010000007.1"/>
</dbReference>
<evidence type="ECO:0000313" key="2">
    <source>
        <dbReference type="EMBL" id="CUO31133.1"/>
    </source>
</evidence>
<sequence>MKLKRVLVITLVLILSLSFSTFASNKEKSPIFMGKVSEVIKDEKENSVRVKAKGYIKGCSVYEEELILIVTEETEILGNECGNQEKVEKEVCVGDLIFAKLDKAMTKSIPPQVVAKKIQISKVNKS</sequence>
<protein>
    <recommendedName>
        <fullName evidence="4">Lipoprotein</fullName>
    </recommendedName>
</protein>
<dbReference type="AlphaFoldDB" id="A0A174E051"/>
<reference evidence="2 3" key="1">
    <citation type="submission" date="2015-09" db="EMBL/GenBank/DDBJ databases">
        <authorList>
            <consortium name="Pathogen Informatics"/>
        </authorList>
    </citation>
    <scope>NUCLEOTIDE SEQUENCE [LARGE SCALE GENOMIC DNA]</scope>
    <source>
        <strain evidence="2 3">2789STDY5834856</strain>
    </source>
</reference>
<evidence type="ECO:0000256" key="1">
    <source>
        <dbReference type="SAM" id="SignalP"/>
    </source>
</evidence>
<dbReference type="EMBL" id="CYZX01000007">
    <property type="protein sequence ID" value="CUO31133.1"/>
    <property type="molecule type" value="Genomic_DNA"/>
</dbReference>
<name>A0A174E051_9CLOT</name>
<proteinExistence type="predicted"/>
<dbReference type="OrthoDB" id="1925386at2"/>
<keyword evidence="1" id="KW-0732">Signal</keyword>